<evidence type="ECO:0000313" key="1">
    <source>
        <dbReference type="EMBL" id="TDO29234.1"/>
    </source>
</evidence>
<keyword evidence="2" id="KW-1185">Reference proteome</keyword>
<organism evidence="1 2">
    <name type="scientific">Sediminibacterium goheungense</name>
    <dbReference type="NCBI Taxonomy" id="1086393"/>
    <lineage>
        <taxon>Bacteria</taxon>
        <taxon>Pseudomonadati</taxon>
        <taxon>Bacteroidota</taxon>
        <taxon>Chitinophagia</taxon>
        <taxon>Chitinophagales</taxon>
        <taxon>Chitinophagaceae</taxon>
        <taxon>Sediminibacterium</taxon>
    </lineage>
</organism>
<reference evidence="1 2" key="1">
    <citation type="submission" date="2019-03" db="EMBL/GenBank/DDBJ databases">
        <title>Genomic Encyclopedia of Archaeal and Bacterial Type Strains, Phase II (KMG-II): from individual species to whole genera.</title>
        <authorList>
            <person name="Goeker M."/>
        </authorList>
    </citation>
    <scope>NUCLEOTIDE SEQUENCE [LARGE SCALE GENOMIC DNA]</scope>
    <source>
        <strain evidence="1 2">DSM 28323</strain>
    </source>
</reference>
<dbReference type="Proteomes" id="UP000295741">
    <property type="component" value="Unassembled WGS sequence"/>
</dbReference>
<dbReference type="EMBL" id="SNWP01000010">
    <property type="protein sequence ID" value="TDO29234.1"/>
    <property type="molecule type" value="Genomic_DNA"/>
</dbReference>
<comment type="caution">
    <text evidence="1">The sequence shown here is derived from an EMBL/GenBank/DDBJ whole genome shotgun (WGS) entry which is preliminary data.</text>
</comment>
<dbReference type="OrthoDB" id="7950977at2"/>
<protein>
    <recommendedName>
        <fullName evidence="3">RNA polymerase alpha subunit</fullName>
    </recommendedName>
</protein>
<proteinExistence type="predicted"/>
<accession>A0A4R6J1W2</accession>
<dbReference type="RefSeq" id="WP_133473836.1">
    <property type="nucleotide sequence ID" value="NZ_SNWP01000010.1"/>
</dbReference>
<evidence type="ECO:0000313" key="2">
    <source>
        <dbReference type="Proteomes" id="UP000295741"/>
    </source>
</evidence>
<gene>
    <name evidence="1" type="ORF">BC659_1317</name>
</gene>
<dbReference type="AlphaFoldDB" id="A0A4R6J1W2"/>
<evidence type="ECO:0008006" key="3">
    <source>
        <dbReference type="Google" id="ProtNLM"/>
    </source>
</evidence>
<name>A0A4R6J1W2_9BACT</name>
<sequence length="77" mass="8523">MTNCILQTEPQTKAWYEQEIAKIDKRILALKIARPALRALVNASIYSVETLRATAPETLKALHGMGPSAFAKLETLL</sequence>